<protein>
    <submittedName>
        <fullName evidence="1">Uncharacterized protein</fullName>
    </submittedName>
</protein>
<dbReference type="Proteomes" id="UP000799754">
    <property type="component" value="Unassembled WGS sequence"/>
</dbReference>
<name>A0ACB6SAD4_9PLEO</name>
<proteinExistence type="predicted"/>
<dbReference type="EMBL" id="MU006705">
    <property type="protein sequence ID" value="KAF2631235.1"/>
    <property type="molecule type" value="Genomic_DNA"/>
</dbReference>
<evidence type="ECO:0000313" key="2">
    <source>
        <dbReference type="Proteomes" id="UP000799754"/>
    </source>
</evidence>
<keyword evidence="2" id="KW-1185">Reference proteome</keyword>
<sequence>MVRVKFRYLVVNFLYPEPSSKSRTDLPDLVQIHSPTPDAFNAGALVRLIRDAVEDLYGDYGSGMVSSSLKVNYYSPSTSTAIIRCPRDHYEMVWAALTYVTRLPKVDVPVVCRVLRVSGTIRKAEEEVIRRSQNIVKRAKAWEGRGADPMLSSVEKNVEKERKREDVLAAVDQGEESEEMSE</sequence>
<evidence type="ECO:0000313" key="1">
    <source>
        <dbReference type="EMBL" id="KAF2631235.1"/>
    </source>
</evidence>
<comment type="caution">
    <text evidence="1">The sequence shown here is derived from an EMBL/GenBank/DDBJ whole genome shotgun (WGS) entry which is preliminary data.</text>
</comment>
<gene>
    <name evidence="1" type="ORF">BU25DRAFT_437753</name>
</gene>
<organism evidence="1 2">
    <name type="scientific">Macroventuria anomochaeta</name>
    <dbReference type="NCBI Taxonomy" id="301207"/>
    <lineage>
        <taxon>Eukaryota</taxon>
        <taxon>Fungi</taxon>
        <taxon>Dikarya</taxon>
        <taxon>Ascomycota</taxon>
        <taxon>Pezizomycotina</taxon>
        <taxon>Dothideomycetes</taxon>
        <taxon>Pleosporomycetidae</taxon>
        <taxon>Pleosporales</taxon>
        <taxon>Pleosporineae</taxon>
        <taxon>Didymellaceae</taxon>
        <taxon>Macroventuria</taxon>
    </lineage>
</organism>
<accession>A0ACB6SAD4</accession>
<reference evidence="1" key="1">
    <citation type="journal article" date="2020" name="Stud. Mycol.">
        <title>101 Dothideomycetes genomes: a test case for predicting lifestyles and emergence of pathogens.</title>
        <authorList>
            <person name="Haridas S."/>
            <person name="Albert R."/>
            <person name="Binder M."/>
            <person name="Bloem J."/>
            <person name="Labutti K."/>
            <person name="Salamov A."/>
            <person name="Andreopoulos B."/>
            <person name="Baker S."/>
            <person name="Barry K."/>
            <person name="Bills G."/>
            <person name="Bluhm B."/>
            <person name="Cannon C."/>
            <person name="Castanera R."/>
            <person name="Culley D."/>
            <person name="Daum C."/>
            <person name="Ezra D."/>
            <person name="Gonzalez J."/>
            <person name="Henrissat B."/>
            <person name="Kuo A."/>
            <person name="Liang C."/>
            <person name="Lipzen A."/>
            <person name="Lutzoni F."/>
            <person name="Magnuson J."/>
            <person name="Mondo S."/>
            <person name="Nolan M."/>
            <person name="Ohm R."/>
            <person name="Pangilinan J."/>
            <person name="Park H.-J."/>
            <person name="Ramirez L."/>
            <person name="Alfaro M."/>
            <person name="Sun H."/>
            <person name="Tritt A."/>
            <person name="Yoshinaga Y."/>
            <person name="Zwiers L.-H."/>
            <person name="Turgeon B."/>
            <person name="Goodwin S."/>
            <person name="Spatafora J."/>
            <person name="Crous P."/>
            <person name="Grigoriev I."/>
        </authorList>
    </citation>
    <scope>NUCLEOTIDE SEQUENCE</scope>
    <source>
        <strain evidence="1">CBS 525.71</strain>
    </source>
</reference>